<evidence type="ECO:0000256" key="6">
    <source>
        <dbReference type="SAM" id="Phobius"/>
    </source>
</evidence>
<proteinExistence type="predicted"/>
<evidence type="ECO:0000256" key="3">
    <source>
        <dbReference type="ARBA" id="ARBA00022692"/>
    </source>
</evidence>
<keyword evidence="4 6" id="KW-1133">Transmembrane helix</keyword>
<dbReference type="GO" id="GO:0051301">
    <property type="term" value="P:cell division"/>
    <property type="evidence" value="ECO:0007669"/>
    <property type="project" value="UniProtKB-KW"/>
</dbReference>
<sequence length="257" mass="27262">MSPAADRDASIADARREREVERDEVRRFTRSSRRRRRLLVGIVASVAALLLFVAVAVFSPIMAVREIRVEGTSRLDATAVGEVLADLDGRPLALVTTNDVATRLAGFVLVQSWSKRAVPPSTLVVDIVERQPIGALERDGQWAVYDAAGVELWRAPEAPADVPTLDLGGGDTSSPAFAAAAQVSLALPADFRVGVASVTARTFDDVTLQLRDGTSVVWGSGEDSARKVEVLLALMSGAPAGGVSQYDVSSPESPVTR</sequence>
<dbReference type="Proteomes" id="UP000467240">
    <property type="component" value="Unassembled WGS sequence"/>
</dbReference>
<keyword evidence="5" id="KW-0131">Cell cycle</keyword>
<dbReference type="PANTHER" id="PTHR37820">
    <property type="entry name" value="CELL DIVISION PROTEIN DIVIB"/>
    <property type="match status" value="1"/>
</dbReference>
<evidence type="ECO:0000256" key="5">
    <source>
        <dbReference type="ARBA" id="ARBA00023306"/>
    </source>
</evidence>
<feature type="domain" description="POTRA" evidence="7">
    <location>
        <begin position="63"/>
        <end position="130"/>
    </location>
</feature>
<dbReference type="OrthoDB" id="4793367at2"/>
<evidence type="ECO:0000256" key="2">
    <source>
        <dbReference type="ARBA" id="ARBA00022618"/>
    </source>
</evidence>
<dbReference type="RefSeq" id="WP_158039606.1">
    <property type="nucleotide sequence ID" value="NZ_JACCFV010000001.1"/>
</dbReference>
<keyword evidence="9" id="KW-1185">Reference proteome</keyword>
<dbReference type="EMBL" id="WBJZ01000004">
    <property type="protein sequence ID" value="KAB1660110.1"/>
    <property type="molecule type" value="Genomic_DNA"/>
</dbReference>
<evidence type="ECO:0000256" key="4">
    <source>
        <dbReference type="ARBA" id="ARBA00022989"/>
    </source>
</evidence>
<keyword evidence="2" id="KW-0132">Cell division</keyword>
<reference evidence="8 9" key="1">
    <citation type="submission" date="2019-09" db="EMBL/GenBank/DDBJ databases">
        <title>Phylogeny of genus Pseudoclavibacter and closely related genus.</title>
        <authorList>
            <person name="Li Y."/>
        </authorList>
    </citation>
    <scope>NUCLEOTIDE SEQUENCE [LARGE SCALE GENOMIC DNA]</scope>
    <source>
        <strain evidence="8 9">DSM 23821</strain>
    </source>
</reference>
<dbReference type="PANTHER" id="PTHR37820:SF1">
    <property type="entry name" value="CELL DIVISION PROTEIN FTSQ"/>
    <property type="match status" value="1"/>
</dbReference>
<keyword evidence="1" id="KW-1003">Cell membrane</keyword>
<evidence type="ECO:0000256" key="1">
    <source>
        <dbReference type="ARBA" id="ARBA00022475"/>
    </source>
</evidence>
<evidence type="ECO:0000313" key="8">
    <source>
        <dbReference type="EMBL" id="KAB1660110.1"/>
    </source>
</evidence>
<feature type="transmembrane region" description="Helical" evidence="6">
    <location>
        <begin position="38"/>
        <end position="58"/>
    </location>
</feature>
<evidence type="ECO:0000313" key="9">
    <source>
        <dbReference type="Proteomes" id="UP000467240"/>
    </source>
</evidence>
<dbReference type="Pfam" id="PF08478">
    <property type="entry name" value="POTRA_1"/>
    <property type="match status" value="1"/>
</dbReference>
<protein>
    <submittedName>
        <fullName evidence="8">FtsQ-type POTRA domain-containing protein</fullName>
    </submittedName>
</protein>
<accession>A0A7J5C1Z1</accession>
<dbReference type="AlphaFoldDB" id="A0A7J5C1Z1"/>
<keyword evidence="3 6" id="KW-0812">Transmembrane</keyword>
<dbReference type="GO" id="GO:0005886">
    <property type="term" value="C:plasma membrane"/>
    <property type="evidence" value="ECO:0007669"/>
    <property type="project" value="TreeGrafter"/>
</dbReference>
<name>A0A7J5C1Z1_9MICO</name>
<evidence type="ECO:0000259" key="7">
    <source>
        <dbReference type="Pfam" id="PF08478"/>
    </source>
</evidence>
<keyword evidence="6" id="KW-0472">Membrane</keyword>
<dbReference type="InterPro" id="IPR013685">
    <property type="entry name" value="POTRA_FtsQ_type"/>
</dbReference>
<dbReference type="InterPro" id="IPR050487">
    <property type="entry name" value="FtsQ_DivIB"/>
</dbReference>
<gene>
    <name evidence="8" type="ORF">F8O01_04070</name>
</gene>
<comment type="caution">
    <text evidence="8">The sequence shown here is derived from an EMBL/GenBank/DDBJ whole genome shotgun (WGS) entry which is preliminary data.</text>
</comment>
<organism evidence="8 9">
    <name type="scientific">Pseudoclavibacter chungangensis</name>
    <dbReference type="NCBI Taxonomy" id="587635"/>
    <lineage>
        <taxon>Bacteria</taxon>
        <taxon>Bacillati</taxon>
        <taxon>Actinomycetota</taxon>
        <taxon>Actinomycetes</taxon>
        <taxon>Micrococcales</taxon>
        <taxon>Microbacteriaceae</taxon>
        <taxon>Pseudoclavibacter</taxon>
    </lineage>
</organism>